<dbReference type="InterPro" id="IPR002078">
    <property type="entry name" value="Sigma_54_int"/>
</dbReference>
<dbReference type="InterPro" id="IPR058031">
    <property type="entry name" value="AAA_lid_NorR"/>
</dbReference>
<gene>
    <name evidence="7" type="ORF">ACFOJE_21755</name>
</gene>
<keyword evidence="5" id="KW-0804">Transcription</keyword>
<dbReference type="PROSITE" id="PS00675">
    <property type="entry name" value="SIGMA54_INTERACT_1"/>
    <property type="match status" value="1"/>
</dbReference>
<evidence type="ECO:0000256" key="4">
    <source>
        <dbReference type="ARBA" id="ARBA00023125"/>
    </source>
</evidence>
<dbReference type="InterPro" id="IPR025662">
    <property type="entry name" value="Sigma_54_int_dom_ATP-bd_1"/>
</dbReference>
<dbReference type="CDD" id="cd00009">
    <property type="entry name" value="AAA"/>
    <property type="match status" value="1"/>
</dbReference>
<dbReference type="Pfam" id="PF25601">
    <property type="entry name" value="AAA_lid_14"/>
    <property type="match status" value="1"/>
</dbReference>
<dbReference type="InterPro" id="IPR009057">
    <property type="entry name" value="Homeodomain-like_sf"/>
</dbReference>
<protein>
    <submittedName>
        <fullName evidence="7">Sigma-54-dependent Fis family transcriptional regulator</fullName>
    </submittedName>
</protein>
<dbReference type="InterPro" id="IPR002197">
    <property type="entry name" value="HTH_Fis"/>
</dbReference>
<comment type="caution">
    <text evidence="7">The sequence shown here is derived from an EMBL/GenBank/DDBJ whole genome shotgun (WGS) entry which is preliminary data.</text>
</comment>
<dbReference type="Gene3D" id="3.30.450.40">
    <property type="match status" value="1"/>
</dbReference>
<dbReference type="Proteomes" id="UP001595457">
    <property type="component" value="Unassembled WGS sequence"/>
</dbReference>
<name>A0ABV7B006_9GAMM</name>
<dbReference type="PANTHER" id="PTHR32071">
    <property type="entry name" value="TRANSCRIPTIONAL REGULATORY PROTEIN"/>
    <property type="match status" value="1"/>
</dbReference>
<dbReference type="EMBL" id="JBHRSJ010000036">
    <property type="protein sequence ID" value="MFC2974821.1"/>
    <property type="molecule type" value="Genomic_DNA"/>
</dbReference>
<dbReference type="PRINTS" id="PR01590">
    <property type="entry name" value="HTHFIS"/>
</dbReference>
<dbReference type="RefSeq" id="WP_377817118.1">
    <property type="nucleotide sequence ID" value="NZ_JBHRSJ010000036.1"/>
</dbReference>
<dbReference type="PROSITE" id="PS50045">
    <property type="entry name" value="SIGMA54_INTERACT_4"/>
    <property type="match status" value="1"/>
</dbReference>
<evidence type="ECO:0000256" key="2">
    <source>
        <dbReference type="ARBA" id="ARBA00022840"/>
    </source>
</evidence>
<organism evidence="7 8">
    <name type="scientific">Azotobacter bryophylli</name>
    <dbReference type="NCBI Taxonomy" id="1986537"/>
    <lineage>
        <taxon>Bacteria</taxon>
        <taxon>Pseudomonadati</taxon>
        <taxon>Pseudomonadota</taxon>
        <taxon>Gammaproteobacteria</taxon>
        <taxon>Pseudomonadales</taxon>
        <taxon>Pseudomonadaceae</taxon>
        <taxon>Azotobacter</taxon>
    </lineage>
</organism>
<evidence type="ECO:0000259" key="6">
    <source>
        <dbReference type="PROSITE" id="PS50045"/>
    </source>
</evidence>
<dbReference type="Gene3D" id="1.10.8.60">
    <property type="match status" value="1"/>
</dbReference>
<dbReference type="SUPFAM" id="SSF46689">
    <property type="entry name" value="Homeodomain-like"/>
    <property type="match status" value="1"/>
</dbReference>
<dbReference type="InterPro" id="IPR003593">
    <property type="entry name" value="AAA+_ATPase"/>
</dbReference>
<dbReference type="SMART" id="SM00382">
    <property type="entry name" value="AAA"/>
    <property type="match status" value="1"/>
</dbReference>
<dbReference type="SUPFAM" id="SSF52540">
    <property type="entry name" value="P-loop containing nucleoside triphosphate hydrolases"/>
    <property type="match status" value="1"/>
</dbReference>
<dbReference type="PROSITE" id="PS00676">
    <property type="entry name" value="SIGMA54_INTERACT_2"/>
    <property type="match status" value="1"/>
</dbReference>
<dbReference type="PROSITE" id="PS00688">
    <property type="entry name" value="SIGMA54_INTERACT_3"/>
    <property type="match status" value="1"/>
</dbReference>
<evidence type="ECO:0000313" key="7">
    <source>
        <dbReference type="EMBL" id="MFC2974821.1"/>
    </source>
</evidence>
<keyword evidence="8" id="KW-1185">Reference proteome</keyword>
<sequence length="650" mass="70744">MTSLVPQGVFACPGDNPRIMAAWHAFLRGEEPPRELVRFPIDDSWRRCLSGGVDPSLQHAPDPLSDAQLDAIRQRHQRLLEGSVPAMDMAEQLMAESGAILILTDSEGMILESRGDPATLGRAERIRLMPGSPWSEQACGTNAIGTALRLGGPVQIHAAEHFCEGIKHWTCSAAVIRDQRDGQILGALDVSGAPSDFSRHTLALAVSTAKRIEETLARQEIARRFRLLEASVEQLLADRSEGVMLFDPRGFLLRANARLPEVLAARGIAFQPGTACRLAALDLCRGGGQAGPLPPWLAADWVQAIRADGEALGTLVRIPPPSRAARALALPANPGEPEVGFDRLAGDSPALAEALGKARQLATSRVPVLLHGETGSGKEAFAQGIHHSGIGGRGPFVAINCGSLSRDLLASELFGYAEGAFTGARRGGMKGKIEAAQGGTLFLDEIGELPLELQSHLLRVLEEGELYRLGESEPRRVDFRLVAATHRDLRQEVAAGRFREDLFYRVAVTRIRIPPLRERKEDIPLLARHILRRQAERHGRPLPELEPDLLAALAAHDWPGNVRELRNVLEGMLLLGGDRLSREDLPDELRRVEAQSVVGDLGESERLVIRRAIERCRGNLTQAARALGIAKSTLYQRMKKYGLSRDGAAR</sequence>
<keyword evidence="3" id="KW-0805">Transcription regulation</keyword>
<evidence type="ECO:0000256" key="1">
    <source>
        <dbReference type="ARBA" id="ARBA00022741"/>
    </source>
</evidence>
<keyword evidence="4" id="KW-0238">DNA-binding</keyword>
<reference evidence="8" key="1">
    <citation type="journal article" date="2019" name="Int. J. Syst. Evol. Microbiol.">
        <title>The Global Catalogue of Microorganisms (GCM) 10K type strain sequencing project: providing services to taxonomists for standard genome sequencing and annotation.</title>
        <authorList>
            <consortium name="The Broad Institute Genomics Platform"/>
            <consortium name="The Broad Institute Genome Sequencing Center for Infectious Disease"/>
            <person name="Wu L."/>
            <person name="Ma J."/>
        </authorList>
    </citation>
    <scope>NUCLEOTIDE SEQUENCE [LARGE SCALE GENOMIC DNA]</scope>
    <source>
        <strain evidence="8">KCTC 62195</strain>
    </source>
</reference>
<dbReference type="Pfam" id="PF01590">
    <property type="entry name" value="GAF"/>
    <property type="match status" value="1"/>
</dbReference>
<dbReference type="InterPro" id="IPR025944">
    <property type="entry name" value="Sigma_54_int_dom_CS"/>
</dbReference>
<dbReference type="Gene3D" id="1.10.10.60">
    <property type="entry name" value="Homeodomain-like"/>
    <property type="match status" value="1"/>
</dbReference>
<evidence type="ECO:0000256" key="5">
    <source>
        <dbReference type="ARBA" id="ARBA00023163"/>
    </source>
</evidence>
<dbReference type="Pfam" id="PF00158">
    <property type="entry name" value="Sigma54_activat"/>
    <property type="match status" value="1"/>
</dbReference>
<evidence type="ECO:0000313" key="8">
    <source>
        <dbReference type="Proteomes" id="UP001595457"/>
    </source>
</evidence>
<dbReference type="InterPro" id="IPR025943">
    <property type="entry name" value="Sigma_54_int_dom_ATP-bd_2"/>
</dbReference>
<dbReference type="InterPro" id="IPR027417">
    <property type="entry name" value="P-loop_NTPase"/>
</dbReference>
<feature type="domain" description="Sigma-54 factor interaction" evidence="6">
    <location>
        <begin position="344"/>
        <end position="574"/>
    </location>
</feature>
<evidence type="ECO:0000256" key="3">
    <source>
        <dbReference type="ARBA" id="ARBA00023015"/>
    </source>
</evidence>
<proteinExistence type="predicted"/>
<dbReference type="PANTHER" id="PTHR32071:SF77">
    <property type="entry name" value="TRANSCRIPTIONAL REGULATORY PROTEIN"/>
    <property type="match status" value="1"/>
</dbReference>
<keyword evidence="2" id="KW-0067">ATP-binding</keyword>
<dbReference type="Pfam" id="PF02954">
    <property type="entry name" value="HTH_8"/>
    <property type="match status" value="1"/>
</dbReference>
<accession>A0ABV7B006</accession>
<dbReference type="Gene3D" id="3.40.50.300">
    <property type="entry name" value="P-loop containing nucleotide triphosphate hydrolases"/>
    <property type="match status" value="1"/>
</dbReference>
<keyword evidence="1" id="KW-0547">Nucleotide-binding</keyword>
<dbReference type="InterPro" id="IPR003018">
    <property type="entry name" value="GAF"/>
</dbReference>
<dbReference type="InterPro" id="IPR029016">
    <property type="entry name" value="GAF-like_dom_sf"/>
</dbReference>